<dbReference type="RefSeq" id="WP_149425645.1">
    <property type="nucleotide sequence ID" value="NZ_CP022579.1"/>
</dbReference>
<dbReference type="AlphaFoldDB" id="A0A5C1E8W8"/>
<name>A0A5C1E8W8_9RHOO</name>
<evidence type="ECO:0008006" key="3">
    <source>
        <dbReference type="Google" id="ProtNLM"/>
    </source>
</evidence>
<keyword evidence="2" id="KW-1185">Reference proteome</keyword>
<organism evidence="1 2">
    <name type="scientific">Oryzomicrobium terrae</name>
    <dbReference type="NCBI Taxonomy" id="1735038"/>
    <lineage>
        <taxon>Bacteria</taxon>
        <taxon>Pseudomonadati</taxon>
        <taxon>Pseudomonadota</taxon>
        <taxon>Betaproteobacteria</taxon>
        <taxon>Rhodocyclales</taxon>
        <taxon>Rhodocyclaceae</taxon>
        <taxon>Oryzomicrobium</taxon>
    </lineage>
</organism>
<evidence type="ECO:0000313" key="1">
    <source>
        <dbReference type="EMBL" id="QEL65411.1"/>
    </source>
</evidence>
<evidence type="ECO:0000313" key="2">
    <source>
        <dbReference type="Proteomes" id="UP000323671"/>
    </source>
</evidence>
<reference evidence="1 2" key="1">
    <citation type="submission" date="2017-07" db="EMBL/GenBank/DDBJ databases">
        <title>Complete genome sequence of Oryzomicrobium terrae TPP412.</title>
        <authorList>
            <person name="Chiu L.-W."/>
            <person name="Lo K.-J."/>
            <person name="Tsai Y.-M."/>
            <person name="Lin S.-S."/>
            <person name="Kuo C.-H."/>
            <person name="Liu C.-T."/>
        </authorList>
    </citation>
    <scope>NUCLEOTIDE SEQUENCE [LARGE SCALE GENOMIC DNA]</scope>
    <source>
        <strain evidence="1 2">TPP412</strain>
    </source>
</reference>
<gene>
    <name evidence="1" type="ORF">OTERR_19350</name>
</gene>
<dbReference type="Proteomes" id="UP000323671">
    <property type="component" value="Chromosome"/>
</dbReference>
<dbReference type="KEGG" id="otr:OTERR_19350"/>
<sequence>MPMPDFFAFAPTLTVRDPLADFLGAAEEGVLTYSYTDAVRLTGHSCPTVAGAWLMACRGLAALYPEGLPERGGILVELPGRRDEGVTGVTASVFTLVTGATEDSGFRGLAGRFNRRNLLGFGRGVPGDVRLTRLATGAAVDVALDLGLVPADPEIGALMGACLMGEADEAMGADFRARWQGRVRVLLERAADPALVRVAPVA</sequence>
<protein>
    <recommendedName>
        <fullName evidence="3">Formylmethanofuran dehydrogenase subunit E domain-containing protein</fullName>
    </recommendedName>
</protein>
<accession>A0A5C1E8W8</accession>
<proteinExistence type="predicted"/>
<dbReference type="EMBL" id="CP022579">
    <property type="protein sequence ID" value="QEL65411.1"/>
    <property type="molecule type" value="Genomic_DNA"/>
</dbReference>